<dbReference type="RefSeq" id="WP_307219261.1">
    <property type="nucleotide sequence ID" value="NZ_JAUSTI010000014.1"/>
</dbReference>
<evidence type="ECO:0000313" key="3">
    <source>
        <dbReference type="Proteomes" id="UP001233836"/>
    </source>
</evidence>
<evidence type="ECO:0008006" key="4">
    <source>
        <dbReference type="Google" id="ProtNLM"/>
    </source>
</evidence>
<keyword evidence="3" id="KW-1185">Reference proteome</keyword>
<organism evidence="2 3">
    <name type="scientific">Paenibacillus tundrae</name>
    <dbReference type="NCBI Taxonomy" id="528187"/>
    <lineage>
        <taxon>Bacteria</taxon>
        <taxon>Bacillati</taxon>
        <taxon>Bacillota</taxon>
        <taxon>Bacilli</taxon>
        <taxon>Bacillales</taxon>
        <taxon>Paenibacillaceae</taxon>
        <taxon>Paenibacillus</taxon>
    </lineage>
</organism>
<keyword evidence="1" id="KW-0732">Signal</keyword>
<evidence type="ECO:0000256" key="1">
    <source>
        <dbReference type="SAM" id="SignalP"/>
    </source>
</evidence>
<feature type="chain" id="PRO_5045606054" description="DUF1795 domain-containing protein" evidence="1">
    <location>
        <begin position="22"/>
        <end position="367"/>
    </location>
</feature>
<dbReference type="PROSITE" id="PS51257">
    <property type="entry name" value="PROKAR_LIPOPROTEIN"/>
    <property type="match status" value="1"/>
</dbReference>
<reference evidence="2 3" key="1">
    <citation type="submission" date="2023-07" db="EMBL/GenBank/DDBJ databases">
        <title>Sorghum-associated microbial communities from plants grown in Nebraska, USA.</title>
        <authorList>
            <person name="Schachtman D."/>
        </authorList>
    </citation>
    <scope>NUCLEOTIDE SEQUENCE [LARGE SCALE GENOMIC DNA]</scope>
    <source>
        <strain evidence="2 3">DS1314</strain>
    </source>
</reference>
<name>A0ABT9WHV3_9BACL</name>
<protein>
    <recommendedName>
        <fullName evidence="4">DUF1795 domain-containing protein</fullName>
    </recommendedName>
</protein>
<dbReference type="EMBL" id="JAUSTI010000014">
    <property type="protein sequence ID" value="MDQ0172797.1"/>
    <property type="molecule type" value="Genomic_DNA"/>
</dbReference>
<gene>
    <name evidence="2" type="ORF">J2T19_004288</name>
</gene>
<proteinExistence type="predicted"/>
<feature type="signal peptide" evidence="1">
    <location>
        <begin position="1"/>
        <end position="21"/>
    </location>
</feature>
<comment type="caution">
    <text evidence="2">The sequence shown here is derived from an EMBL/GenBank/DDBJ whole genome shotgun (WGS) entry which is preliminary data.</text>
</comment>
<evidence type="ECO:0000313" key="2">
    <source>
        <dbReference type="EMBL" id="MDQ0172797.1"/>
    </source>
</evidence>
<dbReference type="Gene3D" id="3.40.1000.10">
    <property type="entry name" value="Mog1/PsbP, alpha/beta/alpha sandwich"/>
    <property type="match status" value="2"/>
</dbReference>
<sequence length="367" mass="42025">MAKHVTKGIVCTTILSLSAMATLTGCGIPSTPFDVSEPTINSESIVSSRDAVEKLVTFYPQQKELSVSLPSEWEVVTEEISPSLLKLATKDQTKSLRIDRVNREDYIPKMSLTDYMVRHQENINAAQESVDTSYEVIRTSQLIIDQQEAYVKEGRTKYGKHQYGHITAFLETDQHFYIITYTKMYQFTAADQEFFEQQVAKHFNILNDQPTDYSTSSAELVAHQGKYAQFQISTPSNWQVHEFDLSESVLDVSLAENNEQLSVYLASKDEFDSVLTLEEYGRYVAEVYADGKDTPIPEMIPVEINGLKGIQLEGHYVDNQRQIVELCTILESRDHFVEIVFYTTESRFDRVKSDYQIYTRTYVEPAR</sequence>
<accession>A0ABT9WHV3</accession>
<dbReference type="Proteomes" id="UP001233836">
    <property type="component" value="Unassembled WGS sequence"/>
</dbReference>